<feature type="transmembrane region" description="Helical" evidence="9">
    <location>
        <begin position="105"/>
        <end position="125"/>
    </location>
</feature>
<keyword evidence="5 9" id="KW-0812">Transmembrane</keyword>
<dbReference type="NCBIfam" id="TIGR04408">
    <property type="entry name" value="LptG_lptG"/>
    <property type="match status" value="1"/>
</dbReference>
<evidence type="ECO:0000313" key="12">
    <source>
        <dbReference type="EMBL" id="PUW03514.1"/>
    </source>
</evidence>
<dbReference type="EMBL" id="JABTXY010000023">
    <property type="protein sequence ID" value="NYV42348.1"/>
    <property type="molecule type" value="Genomic_DNA"/>
</dbReference>
<dbReference type="Proteomes" id="UP000548673">
    <property type="component" value="Unassembled WGS sequence"/>
</dbReference>
<feature type="transmembrane region" description="Helical" evidence="9">
    <location>
        <begin position="64"/>
        <end position="84"/>
    </location>
</feature>
<feature type="transmembrane region" description="Helical" evidence="9">
    <location>
        <begin position="15"/>
        <end position="36"/>
    </location>
</feature>
<evidence type="ECO:0000313" key="10">
    <source>
        <dbReference type="EMBL" id="KAB0877374.1"/>
    </source>
</evidence>
<evidence type="ECO:0000313" key="13">
    <source>
        <dbReference type="Proteomes" id="UP000244856"/>
    </source>
</evidence>
<sequence>MLGFSVLDRYIGRTIFNTIMMTLFMLVSLSGIIKFVDQLKKTGEGSYTALGAGTYTLLSVPKDIQIFFPMAALLGALLGLGMLAQRSELVVMQASGFTRMQVAASVMKTAIPLVIFTMAIGEWVAPQGEQMARNLRAQQMYGGSLLSTQQGMWAKDGNNFVYIERVKGENELGGISIYAFNDKRRLESVRYAANAKFDAEHKLWRLSQVDESNLKNPQQITGSQTLTGTWKTNLTPDKLGVVALDPDALSISGLRNYVKYLKASGQDASRYQLNMWSKIFQPLSVAVMMLMALSFIFGPLRSVPMGVRVVTGISFGFIFYVLDQIFGPLSLVYGIPPIIGALLPSASFFLISLWLLMKRA</sequence>
<dbReference type="Pfam" id="PF03739">
    <property type="entry name" value="LptF_LptG"/>
    <property type="match status" value="1"/>
</dbReference>
<feature type="transmembrane region" description="Helical" evidence="9">
    <location>
        <begin position="334"/>
        <end position="356"/>
    </location>
</feature>
<protein>
    <submittedName>
        <fullName evidence="12">LPS export ABC transporter permease LptG</fullName>
    </submittedName>
</protein>
<dbReference type="KEGG" id="csj:CSK29544_00392"/>
<evidence type="ECO:0000256" key="3">
    <source>
        <dbReference type="ARBA" id="ARBA00007725"/>
    </source>
</evidence>
<dbReference type="Proteomes" id="UP000439917">
    <property type="component" value="Unassembled WGS sequence"/>
</dbReference>
<dbReference type="EMBL" id="NCTU01000007">
    <property type="protein sequence ID" value="PUW03514.1"/>
    <property type="molecule type" value="Genomic_DNA"/>
</dbReference>
<dbReference type="AlphaFoldDB" id="A0A2S9U835"/>
<evidence type="ECO:0000313" key="15">
    <source>
        <dbReference type="Proteomes" id="UP000548673"/>
    </source>
</evidence>
<keyword evidence="7 9" id="KW-0472">Membrane</keyword>
<evidence type="ECO:0000256" key="1">
    <source>
        <dbReference type="ARBA" id="ARBA00002265"/>
    </source>
</evidence>
<comment type="subunit">
    <text evidence="8">Component of the lipopolysaccharide transport and assembly complex. The LptBFG transporter is composed of two ATP-binding proteins (LptB) and two transmembrane proteins (LptF and LptG).</text>
</comment>
<proteinExistence type="inferred from homology"/>
<evidence type="ECO:0000313" key="14">
    <source>
        <dbReference type="Proteomes" id="UP000439917"/>
    </source>
</evidence>
<dbReference type="EMBL" id="WAGF01000013">
    <property type="protein sequence ID" value="KAB0877374.1"/>
    <property type="molecule type" value="Genomic_DNA"/>
</dbReference>
<evidence type="ECO:0000256" key="8">
    <source>
        <dbReference type="ARBA" id="ARBA00026081"/>
    </source>
</evidence>
<comment type="similarity">
    <text evidence="3">Belongs to the LptF/LptG family.</text>
</comment>
<dbReference type="GeneID" id="56732125"/>
<evidence type="ECO:0000256" key="7">
    <source>
        <dbReference type="ARBA" id="ARBA00023136"/>
    </source>
</evidence>
<name>A0A2S9U835_CROSK</name>
<dbReference type="RefSeq" id="WP_007891268.1">
    <property type="nucleotide sequence ID" value="NZ_CABMLV010000001.1"/>
</dbReference>
<dbReference type="GO" id="GO:0043190">
    <property type="term" value="C:ATP-binding cassette (ABC) transporter complex"/>
    <property type="evidence" value="ECO:0007669"/>
    <property type="project" value="InterPro"/>
</dbReference>
<organism evidence="12 13">
    <name type="scientific">Cronobacter sakazakii</name>
    <name type="common">Enterobacter sakazakii</name>
    <dbReference type="NCBI Taxonomy" id="28141"/>
    <lineage>
        <taxon>Bacteria</taxon>
        <taxon>Pseudomonadati</taxon>
        <taxon>Pseudomonadota</taxon>
        <taxon>Gammaproteobacteria</taxon>
        <taxon>Enterobacterales</taxon>
        <taxon>Enterobacteriaceae</taxon>
        <taxon>Cronobacter</taxon>
    </lineage>
</organism>
<gene>
    <name evidence="10" type="primary">lptG</name>
    <name evidence="12" type="ORF">B7T07_13990</name>
    <name evidence="10" type="ORF">FZI38_14705</name>
    <name evidence="11" type="ORF">HRR37_08160</name>
</gene>
<dbReference type="STRING" id="28141.CSK29544_00392"/>
<keyword evidence="4" id="KW-1003">Cell membrane</keyword>
<evidence type="ECO:0000313" key="11">
    <source>
        <dbReference type="EMBL" id="NYV42348.1"/>
    </source>
</evidence>
<reference evidence="10 14" key="2">
    <citation type="submission" date="2019-09" db="EMBL/GenBank/DDBJ databases">
        <title>Prevalence, distribution, and phylogeny of type two toxin-antitoxin genes possessed by Cronobacter species where C. sakazakii homologs follow sequence type lineages.</title>
        <authorList>
            <person name="Finkelstein S."/>
            <person name="Negrete F."/>
            <person name="Jang H."/>
            <person name="Gopinath G.R."/>
            <person name="Tall B.D."/>
        </authorList>
    </citation>
    <scope>NUCLEOTIDE SEQUENCE [LARGE SCALE GENOMIC DNA]</scope>
    <source>
        <strain evidence="10 14">MOD1_Comp4</strain>
    </source>
</reference>
<dbReference type="GO" id="GO:0015920">
    <property type="term" value="P:lipopolysaccharide transport"/>
    <property type="evidence" value="ECO:0007669"/>
    <property type="project" value="TreeGrafter"/>
</dbReference>
<dbReference type="InterPro" id="IPR005495">
    <property type="entry name" value="LptG/LptF_permease"/>
</dbReference>
<dbReference type="GO" id="GO:0055085">
    <property type="term" value="P:transmembrane transport"/>
    <property type="evidence" value="ECO:0007669"/>
    <property type="project" value="InterPro"/>
</dbReference>
<comment type="caution">
    <text evidence="12">The sequence shown here is derived from an EMBL/GenBank/DDBJ whole genome shotgun (WGS) entry which is preliminary data.</text>
</comment>
<comment type="subcellular location">
    <subcellularLocation>
        <location evidence="2">Cell membrane</location>
        <topology evidence="2">Multi-pass membrane protein</topology>
    </subcellularLocation>
</comment>
<evidence type="ECO:0000256" key="5">
    <source>
        <dbReference type="ARBA" id="ARBA00022692"/>
    </source>
</evidence>
<reference evidence="12 13" key="1">
    <citation type="submission" date="2017-04" db="EMBL/GenBank/DDBJ databases">
        <title>Cronobacter sakazakii, ST83 Lineage Isolates.</title>
        <authorList>
            <person name="Chase H."/>
            <person name="Tall B."/>
            <person name="Gopinath G."/>
            <person name="Lehner A."/>
        </authorList>
    </citation>
    <scope>NUCLEOTIDE SEQUENCE [LARGE SCALE GENOMIC DNA]</scope>
    <source>
        <strain evidence="12 13">MOD1_Comp15</strain>
    </source>
</reference>
<evidence type="ECO:0000256" key="6">
    <source>
        <dbReference type="ARBA" id="ARBA00022989"/>
    </source>
</evidence>
<keyword evidence="6 9" id="KW-1133">Transmembrane helix</keyword>
<evidence type="ECO:0000256" key="9">
    <source>
        <dbReference type="SAM" id="Phobius"/>
    </source>
</evidence>
<dbReference type="PANTHER" id="PTHR33529">
    <property type="entry name" value="SLR0882 PROTEIN-RELATED"/>
    <property type="match status" value="1"/>
</dbReference>
<accession>A0A2S9U835</accession>
<feature type="transmembrane region" description="Helical" evidence="9">
    <location>
        <begin position="279"/>
        <end position="298"/>
    </location>
</feature>
<dbReference type="Proteomes" id="UP000244856">
    <property type="component" value="Unassembled WGS sequence"/>
</dbReference>
<feature type="transmembrane region" description="Helical" evidence="9">
    <location>
        <begin position="305"/>
        <end position="322"/>
    </location>
</feature>
<reference evidence="11 15" key="3">
    <citation type="submission" date="2020-05" db="EMBL/GenBank/DDBJ databases">
        <title>The draft genome of Cronobacter sakazakii strain 145005.</title>
        <authorList>
            <person name="Yang J."/>
            <person name="Liu L."/>
            <person name="Feng Y."/>
            <person name="Zong Z."/>
        </authorList>
    </citation>
    <scope>NUCLEOTIDE SEQUENCE [LARGE SCALE GENOMIC DNA]</scope>
    <source>
        <strain evidence="11 15">145005</strain>
    </source>
</reference>
<dbReference type="InterPro" id="IPR030923">
    <property type="entry name" value="LptG"/>
</dbReference>
<comment type="function">
    <text evidence="1">Part of the ABC transporter complex LptBFG involved in the translocation of lipopolysaccharide (LPS) from the inner membrane to the outer membrane.</text>
</comment>
<evidence type="ECO:0000256" key="2">
    <source>
        <dbReference type="ARBA" id="ARBA00004651"/>
    </source>
</evidence>
<dbReference type="OMA" id="QDTQRYE"/>
<dbReference type="PANTHER" id="PTHR33529:SF2">
    <property type="entry name" value="LIPOPOLYSACCHARIDE EXPORT SYSTEM PERMEASE PROTEIN LPTG"/>
    <property type="match status" value="1"/>
</dbReference>
<evidence type="ECO:0000256" key="4">
    <source>
        <dbReference type="ARBA" id="ARBA00022475"/>
    </source>
</evidence>